<keyword evidence="1" id="KW-0472">Membrane</keyword>
<reference evidence="2" key="1">
    <citation type="journal article" date="2018" name="Nature">
        <title>The evolutionary history of vertebrate RNA viruses.</title>
        <authorList>
            <person name="Shi M."/>
            <person name="Lin X.D."/>
            <person name="Chen X."/>
            <person name="Tian J.H."/>
            <person name="Chen L.J."/>
            <person name="Li K."/>
            <person name="Wang W."/>
            <person name="Eden J.S."/>
            <person name="Shen J.J."/>
            <person name="Liu L."/>
            <person name="Holmes E.C."/>
            <person name="Zhang Y.Z."/>
        </authorList>
    </citation>
    <scope>NUCLEOTIDE SEQUENCE [LARGE SCALE GENOMIC DNA]</scope>
    <source>
        <strain evidence="2">DSYS15584</strain>
    </source>
</reference>
<sequence length="214" mass="24116">MTEPLTTACTLGSVSYNSTGCCYMYGHYAGTWQILNLMLLFFFLKFTGGGLRYFVTSLFTFVIWLLYFVPATCLATADFKSWIAEPFDPKDVLPLLLLLTPGLYFFAAAAWRLRRRCYLLKHTPWACCKTLPFVVEDTKFGSVRPLTVAPDNNGRIALTMMDGYTSSTEDRTIGYINPSVICGPNKTLQLIKEKTTDHGVVYKIGKEHCSEHVL</sequence>
<evidence type="ECO:0000313" key="3">
    <source>
        <dbReference type="Proteomes" id="UP000501042"/>
    </source>
</evidence>
<keyword evidence="1" id="KW-1133">Transmembrane helix</keyword>
<evidence type="ECO:0000256" key="1">
    <source>
        <dbReference type="SAM" id="Phobius"/>
    </source>
</evidence>
<evidence type="ECO:0000313" key="2">
    <source>
        <dbReference type="EMBL" id="AVM87312.1"/>
    </source>
</evidence>
<name>A0A2P1GMU9_9NIDO</name>
<dbReference type="EMBL" id="MG600020">
    <property type="protein sequence ID" value="AVM87312.1"/>
    <property type="molecule type" value="Genomic_RNA"/>
</dbReference>
<keyword evidence="3" id="KW-1185">Reference proteome</keyword>
<accession>A0A2P1GMU9</accession>
<feature type="transmembrane region" description="Helical" evidence="1">
    <location>
        <begin position="25"/>
        <end position="44"/>
    </location>
</feature>
<protein>
    <submittedName>
        <fullName evidence="2">Uncharacterized protein</fullName>
    </submittedName>
</protein>
<proteinExistence type="predicted"/>
<keyword evidence="1" id="KW-0812">Transmembrane</keyword>
<feature type="transmembrane region" description="Helical" evidence="1">
    <location>
        <begin position="51"/>
        <end position="72"/>
    </location>
</feature>
<organism evidence="2">
    <name type="scientific">Wuhan japanese halfbeak arterivirus</name>
    <dbReference type="NCBI Taxonomy" id="2116443"/>
    <lineage>
        <taxon>Viruses</taxon>
        <taxon>Riboviria</taxon>
        <taxon>Orthornavirae</taxon>
        <taxon>Pisuviricota</taxon>
        <taxon>Pisoniviricetes</taxon>
        <taxon>Nidovirales</taxon>
        <taxon>Nanidovirineae</taxon>
        <taxon>Nanhypoviridae</taxon>
        <taxon>Hyporhamsavirinae</taxon>
        <taxon>Sajorinivirus</taxon>
        <taxon>Sajorinivirus hyporhamphi</taxon>
        <taxon>Halfbeak nidovirus 1</taxon>
    </lineage>
</organism>
<dbReference type="KEGG" id="vg:54124728"/>
<dbReference type="GeneID" id="54124728"/>
<dbReference type="RefSeq" id="YP_009755854.1">
    <property type="nucleotide sequence ID" value="NC_046957.1"/>
</dbReference>
<dbReference type="Proteomes" id="UP000501042">
    <property type="component" value="Segment"/>
</dbReference>
<feature type="transmembrane region" description="Helical" evidence="1">
    <location>
        <begin position="92"/>
        <end position="111"/>
    </location>
</feature>